<dbReference type="Pfam" id="PF01171">
    <property type="entry name" value="ATP_bind_3"/>
    <property type="match status" value="1"/>
</dbReference>
<keyword evidence="5" id="KW-0547">Nucleotide-binding</keyword>
<dbReference type="SMART" id="SM00977">
    <property type="entry name" value="TilS_C"/>
    <property type="match status" value="1"/>
</dbReference>
<evidence type="ECO:0000256" key="3">
    <source>
        <dbReference type="ARBA" id="ARBA00022598"/>
    </source>
</evidence>
<evidence type="ECO:0000256" key="1">
    <source>
        <dbReference type="ARBA" id="ARBA00004496"/>
    </source>
</evidence>
<evidence type="ECO:0000256" key="4">
    <source>
        <dbReference type="ARBA" id="ARBA00022694"/>
    </source>
</evidence>
<comment type="subcellular location">
    <subcellularLocation>
        <location evidence="1 8">Cytoplasm</location>
    </subcellularLocation>
</comment>
<keyword evidence="6" id="KW-0067">ATP-binding</keyword>
<feature type="domain" description="Lysidine-tRNA(Ile) synthetase C-terminal" evidence="9">
    <location>
        <begin position="346"/>
        <end position="421"/>
    </location>
</feature>
<dbReference type="InterPro" id="IPR012796">
    <property type="entry name" value="Lysidine-tRNA-synth_C"/>
</dbReference>
<gene>
    <name evidence="8 10" type="primary">tilS</name>
    <name evidence="10" type="ORF">PYH69_01050</name>
</gene>
<dbReference type="Pfam" id="PF11734">
    <property type="entry name" value="TilS_C"/>
    <property type="match status" value="1"/>
</dbReference>
<dbReference type="Gene3D" id="3.40.50.620">
    <property type="entry name" value="HUPs"/>
    <property type="match status" value="1"/>
</dbReference>
<dbReference type="GO" id="GO:0032267">
    <property type="term" value="F:tRNA(Ile)-lysidine synthase activity"/>
    <property type="evidence" value="ECO:0007669"/>
    <property type="project" value="UniProtKB-EC"/>
</dbReference>
<evidence type="ECO:0000256" key="6">
    <source>
        <dbReference type="ARBA" id="ARBA00022840"/>
    </source>
</evidence>
<evidence type="ECO:0000256" key="7">
    <source>
        <dbReference type="ARBA" id="ARBA00048539"/>
    </source>
</evidence>
<dbReference type="GO" id="GO:0006400">
    <property type="term" value="P:tRNA modification"/>
    <property type="evidence" value="ECO:0007669"/>
    <property type="project" value="UniProtKB-UniRule"/>
</dbReference>
<dbReference type="NCBIfam" id="TIGR02432">
    <property type="entry name" value="lysidine_TilS_N"/>
    <property type="match status" value="1"/>
</dbReference>
<dbReference type="InterPro" id="IPR014729">
    <property type="entry name" value="Rossmann-like_a/b/a_fold"/>
</dbReference>
<comment type="catalytic activity">
    <reaction evidence="7 8">
        <text>cytidine(34) in tRNA(Ile2) + L-lysine + ATP = lysidine(34) in tRNA(Ile2) + AMP + diphosphate + H(+)</text>
        <dbReference type="Rhea" id="RHEA:43744"/>
        <dbReference type="Rhea" id="RHEA-COMP:10625"/>
        <dbReference type="Rhea" id="RHEA-COMP:10670"/>
        <dbReference type="ChEBI" id="CHEBI:15378"/>
        <dbReference type="ChEBI" id="CHEBI:30616"/>
        <dbReference type="ChEBI" id="CHEBI:32551"/>
        <dbReference type="ChEBI" id="CHEBI:33019"/>
        <dbReference type="ChEBI" id="CHEBI:82748"/>
        <dbReference type="ChEBI" id="CHEBI:83665"/>
        <dbReference type="ChEBI" id="CHEBI:456215"/>
        <dbReference type="EC" id="6.3.4.19"/>
    </reaction>
</comment>
<evidence type="ECO:0000256" key="8">
    <source>
        <dbReference type="HAMAP-Rule" id="MF_01161"/>
    </source>
</evidence>
<name>A0AAX3W4G7_MAMLE</name>
<dbReference type="AlphaFoldDB" id="A0AAX3W4G7"/>
<dbReference type="GO" id="GO:0005524">
    <property type="term" value="F:ATP binding"/>
    <property type="evidence" value="ECO:0007669"/>
    <property type="project" value="UniProtKB-KW"/>
</dbReference>
<keyword evidence="2 8" id="KW-0963">Cytoplasm</keyword>
<dbReference type="SUPFAM" id="SSF56037">
    <property type="entry name" value="PheT/TilS domain"/>
    <property type="match status" value="1"/>
</dbReference>
<dbReference type="GO" id="GO:0005737">
    <property type="term" value="C:cytoplasm"/>
    <property type="evidence" value="ECO:0007669"/>
    <property type="project" value="UniProtKB-SubCell"/>
</dbReference>
<dbReference type="RefSeq" id="WP_282862456.1">
    <property type="nucleotide sequence ID" value="NZ_CP118848.1"/>
</dbReference>
<organism evidence="10 11">
    <name type="scientific">Mammaliicoccus lentus</name>
    <name type="common">Staphylococcus lentus</name>
    <dbReference type="NCBI Taxonomy" id="42858"/>
    <lineage>
        <taxon>Bacteria</taxon>
        <taxon>Bacillati</taxon>
        <taxon>Bacillota</taxon>
        <taxon>Bacilli</taxon>
        <taxon>Bacillales</taxon>
        <taxon>Staphylococcaceae</taxon>
        <taxon>Mammaliicoccus</taxon>
    </lineage>
</organism>
<comment type="caution">
    <text evidence="8">Lacks conserved residue(s) required for the propagation of feature annotation.</text>
</comment>
<dbReference type="InterPro" id="IPR012094">
    <property type="entry name" value="tRNA_Ile_lys_synt"/>
</dbReference>
<comment type="function">
    <text evidence="8">Ligates lysine onto the cytidine present at position 34 of the AUA codon-specific tRNA(Ile) that contains the anticodon CAU, in an ATP-dependent manner. Cytidine is converted to lysidine, thus changing the amino acid specificity of the tRNA from methionine to isoleucine.</text>
</comment>
<dbReference type="NCBIfam" id="TIGR02433">
    <property type="entry name" value="lysidine_TilS_C"/>
    <property type="match status" value="1"/>
</dbReference>
<dbReference type="EMBL" id="CP118848">
    <property type="protein sequence ID" value="WHI60258.1"/>
    <property type="molecule type" value="Genomic_DNA"/>
</dbReference>
<dbReference type="PANTHER" id="PTHR43033">
    <property type="entry name" value="TRNA(ILE)-LYSIDINE SYNTHASE-RELATED"/>
    <property type="match status" value="1"/>
</dbReference>
<evidence type="ECO:0000259" key="9">
    <source>
        <dbReference type="SMART" id="SM00977"/>
    </source>
</evidence>
<sequence length="421" mass="49892">MLEITWEHDDNLALAVSTGIDSMSLLHLLNTTYKHTYQKLICLHVNHGLRKESQDEAKFIEEFCEEHNIEIYIKTLDLSDVVQQNKSIQDVSRNMRYEWFDQIMKVTNSTILLTAHHLDDQKETIAYRLFSGRIGRSSLGISKNQTRNGYKIIRPFLNISKSELRQYQHETQFTYFEDQSNQDTKYTRNYIRNNILPIVDERDELSTSHLVTLNQWMDDARDLVNQQAQMFINNEVVQGSKIVIDRHKFNDLNPLIKIQILDNLLGKYVQRQFSMKAYQEWLDIFHNQKKQSVIPVSDDWQFIVAYDKLLLCKDIEFNVNSIYIDNDEQFIFGNWVIEAKRLSSPLFVRTRELGDRIQYYNRGNKQHKKVNRIMIDNKMDIHKRDYCPIIVNEDDIVAIGDIWIDSNFKNVLTITYIGDDF</sequence>
<dbReference type="EC" id="6.3.4.19" evidence="8"/>
<dbReference type="InterPro" id="IPR011063">
    <property type="entry name" value="TilS/TtcA_N"/>
</dbReference>
<evidence type="ECO:0000313" key="11">
    <source>
        <dbReference type="Proteomes" id="UP001223261"/>
    </source>
</evidence>
<dbReference type="CDD" id="cd01992">
    <property type="entry name" value="TilS_N"/>
    <property type="match status" value="1"/>
</dbReference>
<dbReference type="SUPFAM" id="SSF52402">
    <property type="entry name" value="Adenine nucleotide alpha hydrolases-like"/>
    <property type="match status" value="1"/>
</dbReference>
<proteinExistence type="inferred from homology"/>
<keyword evidence="4 8" id="KW-0819">tRNA processing</keyword>
<accession>A0AAX3W4G7</accession>
<evidence type="ECO:0000256" key="5">
    <source>
        <dbReference type="ARBA" id="ARBA00022741"/>
    </source>
</evidence>
<comment type="similarity">
    <text evidence="8">Belongs to the tRNA(Ile)-lysidine synthase family.</text>
</comment>
<dbReference type="InterPro" id="IPR012795">
    <property type="entry name" value="tRNA_Ile_lys_synt_N"/>
</dbReference>
<reference evidence="10" key="1">
    <citation type="journal article" date="2023" name="Antibiotics">
        <title>Prevalence and Molecular Characterization of Methicillin-Resistant Staphylococci (MRS) and Mammaliicocci (MRM) in Dromedary Camels from Algeria: First Detection of SCCmec-mecC Hybrid in Methicillin-Resistant Mammaliicoccus lentus.</title>
        <authorList>
            <person name="Belhout C."/>
            <person name="Boyen F."/>
            <person name="Vereecke N."/>
            <person name="Theuns S."/>
            <person name="Taibi N."/>
            <person name="Stegger M."/>
            <person name="de la Fe-Rodriguez P.Y."/>
            <person name="Bouayad L."/>
            <person name="Elgroud R."/>
            <person name="Butaye P."/>
        </authorList>
    </citation>
    <scope>NUCLEOTIDE SEQUENCE</scope>
    <source>
        <strain evidence="10">7048</strain>
    </source>
</reference>
<protein>
    <recommendedName>
        <fullName evidence="8">tRNA(Ile)-lysidine synthase</fullName>
        <ecNumber evidence="8">6.3.4.19</ecNumber>
    </recommendedName>
    <alternativeName>
        <fullName evidence="8">tRNA(Ile)-2-lysyl-cytidine synthase</fullName>
    </alternativeName>
    <alternativeName>
        <fullName evidence="8">tRNA(Ile)-lysidine synthetase</fullName>
    </alternativeName>
</protein>
<dbReference type="Proteomes" id="UP001223261">
    <property type="component" value="Chromosome"/>
</dbReference>
<evidence type="ECO:0000256" key="2">
    <source>
        <dbReference type="ARBA" id="ARBA00022490"/>
    </source>
</evidence>
<dbReference type="HAMAP" id="MF_01161">
    <property type="entry name" value="tRNA_Ile_lys_synt"/>
    <property type="match status" value="1"/>
</dbReference>
<keyword evidence="3 8" id="KW-0436">Ligase</keyword>
<dbReference type="PANTHER" id="PTHR43033:SF1">
    <property type="entry name" value="TRNA(ILE)-LYSIDINE SYNTHASE-RELATED"/>
    <property type="match status" value="1"/>
</dbReference>
<evidence type="ECO:0000313" key="10">
    <source>
        <dbReference type="EMBL" id="WHI60258.1"/>
    </source>
</evidence>